<evidence type="ECO:0000256" key="1">
    <source>
        <dbReference type="SAM" id="MobiDB-lite"/>
    </source>
</evidence>
<dbReference type="EMBL" id="BSYI01000013">
    <property type="protein sequence ID" value="GMG82799.1"/>
    <property type="molecule type" value="Genomic_DNA"/>
</dbReference>
<gene>
    <name evidence="2" type="ORF">LNKW23_20120</name>
</gene>
<feature type="region of interest" description="Disordered" evidence="1">
    <location>
        <begin position="143"/>
        <end position="188"/>
    </location>
</feature>
<protein>
    <submittedName>
        <fullName evidence="2">Uncharacterized protein</fullName>
    </submittedName>
</protein>
<name>A0ABQ6LPW7_9RHOB</name>
<keyword evidence="3" id="KW-1185">Reference proteome</keyword>
<proteinExistence type="predicted"/>
<feature type="region of interest" description="Disordered" evidence="1">
    <location>
        <begin position="32"/>
        <end position="107"/>
    </location>
</feature>
<dbReference type="Proteomes" id="UP001239909">
    <property type="component" value="Unassembled WGS sequence"/>
</dbReference>
<organism evidence="2 3">
    <name type="scientific">Paralimibaculum aggregatum</name>
    <dbReference type="NCBI Taxonomy" id="3036245"/>
    <lineage>
        <taxon>Bacteria</taxon>
        <taxon>Pseudomonadati</taxon>
        <taxon>Pseudomonadota</taxon>
        <taxon>Alphaproteobacteria</taxon>
        <taxon>Rhodobacterales</taxon>
        <taxon>Paracoccaceae</taxon>
        <taxon>Paralimibaculum</taxon>
    </lineage>
</organism>
<reference evidence="2 3" key="1">
    <citation type="submission" date="2023-04" db="EMBL/GenBank/DDBJ databases">
        <title>Marinoamorphus aggregata gen. nov., sp. Nov., isolate from tissue of brittle star Ophioplocus japonicus.</title>
        <authorList>
            <person name="Kawano K."/>
            <person name="Sawayama S."/>
            <person name="Nakagawa S."/>
        </authorList>
    </citation>
    <scope>NUCLEOTIDE SEQUENCE [LARGE SCALE GENOMIC DNA]</scope>
    <source>
        <strain evidence="2 3">NKW23</strain>
    </source>
</reference>
<evidence type="ECO:0000313" key="2">
    <source>
        <dbReference type="EMBL" id="GMG82799.1"/>
    </source>
</evidence>
<accession>A0ABQ6LPW7</accession>
<comment type="caution">
    <text evidence="2">The sequence shown here is derived from an EMBL/GenBank/DDBJ whole genome shotgun (WGS) entry which is preliminary data.</text>
</comment>
<evidence type="ECO:0000313" key="3">
    <source>
        <dbReference type="Proteomes" id="UP001239909"/>
    </source>
</evidence>
<sequence length="188" mass="19594">MTGPPRAKGAPIPHMEGPATMVVALEWPCSFPSGGARQGDASREGPPGRSCPGPTDVAAQRRARSVALAGSRSGCPSDRSRRLRGTPGRLGSPVYAPSLPRDPARAKDALRQAVADCVARLGESRAPFLGRGDGRFLEARTHRVRQRPGPPGAPANAERAGAGIARLERQRLPPVPAAPMPNRATAGQ</sequence>